<evidence type="ECO:0000256" key="2">
    <source>
        <dbReference type="ARBA" id="ARBA00023002"/>
    </source>
</evidence>
<organism evidence="8 9">
    <name type="scientific">Dendryphion nanum</name>
    <dbReference type="NCBI Taxonomy" id="256645"/>
    <lineage>
        <taxon>Eukaryota</taxon>
        <taxon>Fungi</taxon>
        <taxon>Dikarya</taxon>
        <taxon>Ascomycota</taxon>
        <taxon>Pezizomycotina</taxon>
        <taxon>Dothideomycetes</taxon>
        <taxon>Pleosporomycetidae</taxon>
        <taxon>Pleosporales</taxon>
        <taxon>Torulaceae</taxon>
        <taxon>Dendryphion</taxon>
    </lineage>
</organism>
<evidence type="ECO:0000313" key="8">
    <source>
        <dbReference type="EMBL" id="KAH7122522.1"/>
    </source>
</evidence>
<comment type="catalytic activity">
    <reaction evidence="4">
        <text>an aldehyde + NAD(+) + H2O = a carboxylate + NADH + 2 H(+)</text>
        <dbReference type="Rhea" id="RHEA:16185"/>
        <dbReference type="ChEBI" id="CHEBI:15377"/>
        <dbReference type="ChEBI" id="CHEBI:15378"/>
        <dbReference type="ChEBI" id="CHEBI:17478"/>
        <dbReference type="ChEBI" id="CHEBI:29067"/>
        <dbReference type="ChEBI" id="CHEBI:57540"/>
        <dbReference type="ChEBI" id="CHEBI:57945"/>
        <dbReference type="EC" id="1.2.1.3"/>
    </reaction>
</comment>
<dbReference type="InterPro" id="IPR029510">
    <property type="entry name" value="Ald_DH_CS_GLU"/>
</dbReference>
<proteinExistence type="inferred from homology"/>
<feature type="active site" evidence="5">
    <location>
        <position position="252"/>
    </location>
</feature>
<dbReference type="GO" id="GO:0004029">
    <property type="term" value="F:aldehyde dehydrogenase (NAD+) activity"/>
    <property type="evidence" value="ECO:0007669"/>
    <property type="project" value="UniProtKB-EC"/>
</dbReference>
<evidence type="ECO:0000256" key="4">
    <source>
        <dbReference type="ARBA" id="ARBA00049194"/>
    </source>
</evidence>
<dbReference type="Pfam" id="PF00171">
    <property type="entry name" value="Aldedh"/>
    <property type="match status" value="1"/>
</dbReference>
<protein>
    <recommendedName>
        <fullName evidence="3">aldehyde dehydrogenase (NAD(+))</fullName>
        <ecNumber evidence="3">1.2.1.3</ecNumber>
    </recommendedName>
</protein>
<evidence type="ECO:0000256" key="6">
    <source>
        <dbReference type="RuleBase" id="RU003345"/>
    </source>
</evidence>
<name>A0A9P9IJG8_9PLEO</name>
<keyword evidence="2 6" id="KW-0560">Oxidoreductase</keyword>
<dbReference type="InterPro" id="IPR015590">
    <property type="entry name" value="Aldehyde_DH_dom"/>
</dbReference>
<dbReference type="InterPro" id="IPR016162">
    <property type="entry name" value="Ald_DH_N"/>
</dbReference>
<dbReference type="FunFam" id="3.40.309.10:FF:000012">
    <property type="entry name" value="Betaine aldehyde dehydrogenase"/>
    <property type="match status" value="1"/>
</dbReference>
<dbReference type="Gene3D" id="3.40.309.10">
    <property type="entry name" value="Aldehyde Dehydrogenase, Chain A, domain 2"/>
    <property type="match status" value="1"/>
</dbReference>
<dbReference type="EMBL" id="JAGMWT010000009">
    <property type="protein sequence ID" value="KAH7122522.1"/>
    <property type="molecule type" value="Genomic_DNA"/>
</dbReference>
<evidence type="ECO:0000256" key="1">
    <source>
        <dbReference type="ARBA" id="ARBA00009986"/>
    </source>
</evidence>
<accession>A0A9P9IJG8</accession>
<dbReference type="PANTHER" id="PTHR11699">
    <property type="entry name" value="ALDEHYDE DEHYDROGENASE-RELATED"/>
    <property type="match status" value="1"/>
</dbReference>
<dbReference type="AlphaFoldDB" id="A0A9P9IJG8"/>
<comment type="similarity">
    <text evidence="1 6">Belongs to the aldehyde dehydrogenase family.</text>
</comment>
<evidence type="ECO:0000259" key="7">
    <source>
        <dbReference type="Pfam" id="PF00171"/>
    </source>
</evidence>
<dbReference type="SUPFAM" id="SSF53720">
    <property type="entry name" value="ALDH-like"/>
    <property type="match status" value="1"/>
</dbReference>
<dbReference type="FunFam" id="3.40.605.10:FF:000007">
    <property type="entry name" value="NAD/NADP-dependent betaine aldehyde dehydrogenase"/>
    <property type="match status" value="1"/>
</dbReference>
<dbReference type="EC" id="1.2.1.3" evidence="3"/>
<reference evidence="8" key="1">
    <citation type="journal article" date="2021" name="Nat. Commun.">
        <title>Genetic determinants of endophytism in the Arabidopsis root mycobiome.</title>
        <authorList>
            <person name="Mesny F."/>
            <person name="Miyauchi S."/>
            <person name="Thiergart T."/>
            <person name="Pickel B."/>
            <person name="Atanasova L."/>
            <person name="Karlsson M."/>
            <person name="Huettel B."/>
            <person name="Barry K.W."/>
            <person name="Haridas S."/>
            <person name="Chen C."/>
            <person name="Bauer D."/>
            <person name="Andreopoulos W."/>
            <person name="Pangilinan J."/>
            <person name="LaButti K."/>
            <person name="Riley R."/>
            <person name="Lipzen A."/>
            <person name="Clum A."/>
            <person name="Drula E."/>
            <person name="Henrissat B."/>
            <person name="Kohler A."/>
            <person name="Grigoriev I.V."/>
            <person name="Martin F.M."/>
            <person name="Hacquard S."/>
        </authorList>
    </citation>
    <scope>NUCLEOTIDE SEQUENCE</scope>
    <source>
        <strain evidence="8">MPI-CAGE-CH-0243</strain>
    </source>
</reference>
<sequence>MTLHTQLFINNEYVDARSGETISVYNPEDESLVADNVQVAGEEDVNAAVSAARAAFKGEWSKWTPYQRTKVMLDFADIVEKNIEELASLESKSMGQPISVAKMVIPYLIAAFRYYAGWTDKLPGEQFPPTGDDGLYKITQYEPIGVCAGIGAWNGSLIFFGSKIAPAVATGCTFIYKGSEKSPLALLQLGALVKEAGFPPGVINIVSGDGKTGSLLASHMNINKVSFTGSVFAGKKVMELAAKSNLKRVTLELGGKSPSLIFDDADIENALVHHSQNFLFNTGQACIAASRTFVQESIAEKFIEQLKARFEQFKHAAGPPANPQTFLGPLVDGKQFERVMNYLEIGKNEAELIVGGGRHGDKGFYIEPTIFLNPKDDARIYREEIFGPVLTIRTFKTEEEAVELANDTDYGLSACVFTSSTSRALRIAKQLESGMVNINTSQAFAAELPFGGFKQSGLGREGGRTGLLAYVEAKTILINMKV</sequence>
<dbReference type="PROSITE" id="PS00687">
    <property type="entry name" value="ALDEHYDE_DEHYDR_GLU"/>
    <property type="match status" value="1"/>
</dbReference>
<dbReference type="InterPro" id="IPR016163">
    <property type="entry name" value="Ald_DH_C"/>
</dbReference>
<evidence type="ECO:0000256" key="5">
    <source>
        <dbReference type="PROSITE-ProRule" id="PRU10007"/>
    </source>
</evidence>
<dbReference type="Gene3D" id="3.40.605.10">
    <property type="entry name" value="Aldehyde Dehydrogenase, Chain A, domain 1"/>
    <property type="match status" value="1"/>
</dbReference>
<dbReference type="PROSITE" id="PS00070">
    <property type="entry name" value="ALDEHYDE_DEHYDR_CYS"/>
    <property type="match status" value="1"/>
</dbReference>
<dbReference type="Proteomes" id="UP000700596">
    <property type="component" value="Unassembled WGS sequence"/>
</dbReference>
<dbReference type="InterPro" id="IPR016160">
    <property type="entry name" value="Ald_DH_CS_CYS"/>
</dbReference>
<comment type="caution">
    <text evidence="8">The sequence shown here is derived from an EMBL/GenBank/DDBJ whole genome shotgun (WGS) entry which is preliminary data.</text>
</comment>
<evidence type="ECO:0000313" key="9">
    <source>
        <dbReference type="Proteomes" id="UP000700596"/>
    </source>
</evidence>
<keyword evidence="9" id="KW-1185">Reference proteome</keyword>
<dbReference type="InterPro" id="IPR016161">
    <property type="entry name" value="Ald_DH/histidinol_DH"/>
</dbReference>
<gene>
    <name evidence="8" type="ORF">B0J11DRAFT_341416</name>
</gene>
<evidence type="ECO:0000256" key="3">
    <source>
        <dbReference type="ARBA" id="ARBA00024226"/>
    </source>
</evidence>
<feature type="domain" description="Aldehyde dehydrogenase" evidence="7">
    <location>
        <begin position="13"/>
        <end position="476"/>
    </location>
</feature>
<dbReference type="OrthoDB" id="310895at2759"/>